<dbReference type="OrthoDB" id="9761532at2"/>
<dbReference type="InterPro" id="IPR011650">
    <property type="entry name" value="Peptidase_M20_dimer"/>
</dbReference>
<dbReference type="RefSeq" id="WP_046506430.1">
    <property type="nucleotide sequence ID" value="NZ_LANI01000006.1"/>
</dbReference>
<dbReference type="STRING" id="1549748.WH95_10080"/>
<feature type="compositionally biased region" description="Basic and acidic residues" evidence="4">
    <location>
        <begin position="108"/>
        <end position="126"/>
    </location>
</feature>
<dbReference type="Pfam" id="PF07687">
    <property type="entry name" value="M20_dimer"/>
    <property type="match status" value="1"/>
</dbReference>
<keyword evidence="3" id="KW-0378">Hydrolase</keyword>
<feature type="region of interest" description="Disordered" evidence="4">
    <location>
        <begin position="107"/>
        <end position="126"/>
    </location>
</feature>
<sequence length="463" mass="51098">MSALDKVLSHVDNHLDESIDRLFELVRIESISTDPAYKAECQKAAEWLERELKGLQFDASVRPTPGHPMVVAHTPDHDAGPHVLFYGHYDVQPVDPLELWDNPPFEPTVKELPDGSKELTGRGTSDDKGQLLTFVEACRAWRAVTGKLPLNASMILEGEEETGSPSLDDFLATHKEELKADLALVCDTGMWDKDTPAITVRLRGMMKENLVIKAADRDLHSGGYGSAARNPLHVLSKIIADLRDDKGRVQIPGFYDGVGELPADIKKQWDELGFDSEEFLGEVGLSVPAGEEGYSVLEQLTSRPTCEVNGIWGGYNGEGSKTVIPAEANAKFTFRLVDQQEPAKIREAFRAFIEERLPADCSVEYESVGGEFGPLVVDTDMPETQKVIKALSDEWNKEAALIGSGGSIPITTEFRRVLGMETLLVGFALEDDRIHSPNEKYDLKSFHKGIRSWVRIIAALGSE</sequence>
<dbReference type="NCBIfam" id="NF006053">
    <property type="entry name" value="PRK08201.1"/>
    <property type="match status" value="1"/>
</dbReference>
<organism evidence="6 7">
    <name type="scientific">Kiloniella litopenaei</name>
    <dbReference type="NCBI Taxonomy" id="1549748"/>
    <lineage>
        <taxon>Bacteria</taxon>
        <taxon>Pseudomonadati</taxon>
        <taxon>Pseudomonadota</taxon>
        <taxon>Alphaproteobacteria</taxon>
        <taxon>Rhodospirillales</taxon>
        <taxon>Kiloniellaceae</taxon>
        <taxon>Kiloniella</taxon>
    </lineage>
</organism>
<dbReference type="Pfam" id="PF01546">
    <property type="entry name" value="Peptidase_M20"/>
    <property type="match status" value="1"/>
</dbReference>
<evidence type="ECO:0000256" key="1">
    <source>
        <dbReference type="ARBA" id="ARBA00022670"/>
    </source>
</evidence>
<evidence type="ECO:0000313" key="6">
    <source>
        <dbReference type="EMBL" id="KKJ77005.1"/>
    </source>
</evidence>
<keyword evidence="2" id="KW-0479">Metal-binding</keyword>
<proteinExistence type="predicted"/>
<dbReference type="Proteomes" id="UP000034491">
    <property type="component" value="Unassembled WGS sequence"/>
</dbReference>
<dbReference type="InterPro" id="IPR051458">
    <property type="entry name" value="Cyt/Met_Dipeptidase"/>
</dbReference>
<evidence type="ECO:0000259" key="5">
    <source>
        <dbReference type="Pfam" id="PF07687"/>
    </source>
</evidence>
<dbReference type="PANTHER" id="PTHR43270">
    <property type="entry name" value="BETA-ALA-HIS DIPEPTIDASE"/>
    <property type="match status" value="1"/>
</dbReference>
<dbReference type="NCBIfam" id="NF005914">
    <property type="entry name" value="PRK07907.1"/>
    <property type="match status" value="1"/>
</dbReference>
<dbReference type="Gene3D" id="3.30.70.360">
    <property type="match status" value="1"/>
</dbReference>
<name>A0A0M2RAI9_9PROT</name>
<evidence type="ECO:0000256" key="2">
    <source>
        <dbReference type="ARBA" id="ARBA00022723"/>
    </source>
</evidence>
<dbReference type="GO" id="GO:0046872">
    <property type="term" value="F:metal ion binding"/>
    <property type="evidence" value="ECO:0007669"/>
    <property type="project" value="UniProtKB-KW"/>
</dbReference>
<dbReference type="GO" id="GO:0008233">
    <property type="term" value="F:peptidase activity"/>
    <property type="evidence" value="ECO:0007669"/>
    <property type="project" value="UniProtKB-KW"/>
</dbReference>
<accession>A0A0M2RAI9</accession>
<dbReference type="PANTHER" id="PTHR43270:SF12">
    <property type="entry name" value="SUCCINYL-DIAMINOPIMELATE DESUCCINYLASE"/>
    <property type="match status" value="1"/>
</dbReference>
<evidence type="ECO:0000256" key="4">
    <source>
        <dbReference type="SAM" id="MobiDB-lite"/>
    </source>
</evidence>
<feature type="domain" description="Peptidase M20 dimerisation" evidence="5">
    <location>
        <begin position="209"/>
        <end position="360"/>
    </location>
</feature>
<dbReference type="InterPro" id="IPR002933">
    <property type="entry name" value="Peptidase_M20"/>
</dbReference>
<evidence type="ECO:0000256" key="3">
    <source>
        <dbReference type="ARBA" id="ARBA00022801"/>
    </source>
</evidence>
<dbReference type="NCBIfam" id="NF006579">
    <property type="entry name" value="PRK09104.1"/>
    <property type="match status" value="1"/>
</dbReference>
<dbReference type="AlphaFoldDB" id="A0A0M2RAI9"/>
<dbReference type="GO" id="GO:0006508">
    <property type="term" value="P:proteolysis"/>
    <property type="evidence" value="ECO:0007669"/>
    <property type="project" value="UniProtKB-KW"/>
</dbReference>
<dbReference type="Gene3D" id="3.40.630.10">
    <property type="entry name" value="Zn peptidases"/>
    <property type="match status" value="1"/>
</dbReference>
<dbReference type="SUPFAM" id="SSF53187">
    <property type="entry name" value="Zn-dependent exopeptidases"/>
    <property type="match status" value="1"/>
</dbReference>
<protein>
    <recommendedName>
        <fullName evidence="5">Peptidase M20 dimerisation domain-containing protein</fullName>
    </recommendedName>
</protein>
<keyword evidence="7" id="KW-1185">Reference proteome</keyword>
<gene>
    <name evidence="6" type="ORF">WH95_10080</name>
</gene>
<keyword evidence="1" id="KW-0645">Protease</keyword>
<dbReference type="EMBL" id="LANI01000006">
    <property type="protein sequence ID" value="KKJ77005.1"/>
    <property type="molecule type" value="Genomic_DNA"/>
</dbReference>
<dbReference type="PATRIC" id="fig|1549748.8.peg.4062"/>
<comment type="caution">
    <text evidence="6">The sequence shown here is derived from an EMBL/GenBank/DDBJ whole genome shotgun (WGS) entry which is preliminary data.</text>
</comment>
<reference evidence="6 7" key="1">
    <citation type="submission" date="2015-03" db="EMBL/GenBank/DDBJ databases">
        <title>Genome sequence of Kiloniella sp. P1-1, isolated from the gut microflora of Pacific white shrimp, Penaeus vannamei.</title>
        <authorList>
            <person name="Shao Z."/>
            <person name="Wang L."/>
            <person name="Li X."/>
        </authorList>
    </citation>
    <scope>NUCLEOTIDE SEQUENCE [LARGE SCALE GENOMIC DNA]</scope>
    <source>
        <strain evidence="6 7">P1-1</strain>
    </source>
</reference>
<evidence type="ECO:0000313" key="7">
    <source>
        <dbReference type="Proteomes" id="UP000034491"/>
    </source>
</evidence>